<evidence type="ECO:0000313" key="2">
    <source>
        <dbReference type="Proteomes" id="UP001054945"/>
    </source>
</evidence>
<gene>
    <name evidence="1" type="ORF">CEXT_553741</name>
</gene>
<name>A0AAV4PUC0_CAEEX</name>
<dbReference type="Proteomes" id="UP001054945">
    <property type="component" value="Unassembled WGS sequence"/>
</dbReference>
<dbReference type="AlphaFoldDB" id="A0AAV4PUC0"/>
<protein>
    <submittedName>
        <fullName evidence="1">Uncharacterized protein</fullName>
    </submittedName>
</protein>
<accession>A0AAV4PUC0</accession>
<keyword evidence="2" id="KW-1185">Reference proteome</keyword>
<comment type="caution">
    <text evidence="1">The sequence shown here is derived from an EMBL/GenBank/DDBJ whole genome shotgun (WGS) entry which is preliminary data.</text>
</comment>
<reference evidence="1 2" key="1">
    <citation type="submission" date="2021-06" db="EMBL/GenBank/DDBJ databases">
        <title>Caerostris extrusa draft genome.</title>
        <authorList>
            <person name="Kono N."/>
            <person name="Arakawa K."/>
        </authorList>
    </citation>
    <scope>NUCLEOTIDE SEQUENCE [LARGE SCALE GENOMIC DNA]</scope>
</reference>
<organism evidence="1 2">
    <name type="scientific">Caerostris extrusa</name>
    <name type="common">Bark spider</name>
    <name type="synonym">Caerostris bankana</name>
    <dbReference type="NCBI Taxonomy" id="172846"/>
    <lineage>
        <taxon>Eukaryota</taxon>
        <taxon>Metazoa</taxon>
        <taxon>Ecdysozoa</taxon>
        <taxon>Arthropoda</taxon>
        <taxon>Chelicerata</taxon>
        <taxon>Arachnida</taxon>
        <taxon>Araneae</taxon>
        <taxon>Araneomorphae</taxon>
        <taxon>Entelegynae</taxon>
        <taxon>Araneoidea</taxon>
        <taxon>Araneidae</taxon>
        <taxon>Caerostris</taxon>
    </lineage>
</organism>
<sequence>MGTYISSPRCTFRLRTEGKSSWGFGSRSGKDGVLPKRGSPLLCSETKCFVNLCCGRCTDLIGFKTTVNTKREFSLKPTILQTTLQAEENGEALSELRHQSEIVTRLLIEG</sequence>
<proteinExistence type="predicted"/>
<dbReference type="EMBL" id="BPLR01005097">
    <property type="protein sequence ID" value="GIX99768.1"/>
    <property type="molecule type" value="Genomic_DNA"/>
</dbReference>
<evidence type="ECO:0000313" key="1">
    <source>
        <dbReference type="EMBL" id="GIX99768.1"/>
    </source>
</evidence>